<proteinExistence type="inferred from homology"/>
<dbReference type="EMBL" id="WOCD01000003">
    <property type="protein sequence ID" value="MUH72632.1"/>
    <property type="molecule type" value="Genomic_DNA"/>
</dbReference>
<organism evidence="4 5">
    <name type="scientific">Psychrosphaera haliotis</name>
    <dbReference type="NCBI Taxonomy" id="555083"/>
    <lineage>
        <taxon>Bacteria</taxon>
        <taxon>Pseudomonadati</taxon>
        <taxon>Pseudomonadota</taxon>
        <taxon>Gammaproteobacteria</taxon>
        <taxon>Alteromonadales</taxon>
        <taxon>Pseudoalteromonadaceae</taxon>
        <taxon>Psychrosphaera</taxon>
    </lineage>
</organism>
<dbReference type="SMART" id="SM00634">
    <property type="entry name" value="BID_1"/>
    <property type="match status" value="2"/>
</dbReference>
<dbReference type="OrthoDB" id="5522233at2"/>
<accession>A0A6N8FD27</accession>
<dbReference type="InterPro" id="IPR008964">
    <property type="entry name" value="Invasin/intimin_cell_adhesion"/>
</dbReference>
<keyword evidence="5" id="KW-1185">Reference proteome</keyword>
<dbReference type="SUPFAM" id="SSF49373">
    <property type="entry name" value="Invasin/intimin cell-adhesion fragments"/>
    <property type="match status" value="3"/>
</dbReference>
<dbReference type="Gene3D" id="2.60.40.10">
    <property type="entry name" value="Immunoglobulins"/>
    <property type="match status" value="4"/>
</dbReference>
<evidence type="ECO:0000313" key="4">
    <source>
        <dbReference type="EMBL" id="MUH72632.1"/>
    </source>
</evidence>
<dbReference type="PROSITE" id="PS51127">
    <property type="entry name" value="BIG1"/>
    <property type="match status" value="1"/>
</dbReference>
<dbReference type="RefSeq" id="WP_155695794.1">
    <property type="nucleotide sequence ID" value="NZ_WOCD01000003.1"/>
</dbReference>
<dbReference type="InterPro" id="IPR013783">
    <property type="entry name" value="Ig-like_fold"/>
</dbReference>
<protein>
    <submittedName>
        <fullName evidence="4">Ig-like protein, group 1</fullName>
    </submittedName>
</protein>
<evidence type="ECO:0000313" key="5">
    <source>
        <dbReference type="Proteomes" id="UP000439994"/>
    </source>
</evidence>
<comment type="caution">
    <text evidence="4">The sequence shown here is derived from an EMBL/GenBank/DDBJ whole genome shotgun (WGS) entry which is preliminary data.</text>
</comment>
<name>A0A6N8FD27_9GAMM</name>
<feature type="signal peptide" evidence="2">
    <location>
        <begin position="1"/>
        <end position="27"/>
    </location>
</feature>
<dbReference type="AlphaFoldDB" id="A0A6N8FD27"/>
<feature type="chain" id="PRO_5026897036" evidence="2">
    <location>
        <begin position="28"/>
        <end position="832"/>
    </location>
</feature>
<evidence type="ECO:0000256" key="1">
    <source>
        <dbReference type="ARBA" id="ARBA00010116"/>
    </source>
</evidence>
<dbReference type="InterPro" id="IPR003344">
    <property type="entry name" value="Big_1_dom"/>
</dbReference>
<sequence>MNYLNQQRSLLSKVWFSIALLATLVLSGCNGHSDDVTIEESISGTDATLSIAVRDALNNETNSFTSGNLATVSVSLVDLSGVAISGQQISFSTDSGTLSSSSRLTATDGTTSVSLNTSDISAGVVTVTATTTIDDETLSIDTAFEVLSASTTEAASPELSITLKRNGLAVNRFKANESAQLGVMLVDENNVAIPNTIISFSAEIGSLNASSALTNSSGLAEVELSGNENDLGAALATISATINDITYVDTIAYEIVAADALDENTTVLMGSFDDAGNFTEGEIKSALTDANGNTEISAGATLGLSVALVDENFDPITSATTISFSSTCVTNGDATIDATSTTVNGIATSTFQDVSCAGAQGNEDTVVATVRVNSADLTATKQITLSPESLGSVEFVSASPSSIVLKGTGGQGKQETSTVTFLVKGQLGNPLSQQEVNFTLNTDVGGLTLASDSGVTNNEGLVSAKVVAGTVPTAVRVTATTSNANSNTVATQSDLLSVNTGLPDQNSLTLSLSTINPEARNITGTEVTVRAYLADSFNNPVPDGTTVNFTTEGGAIEPSCTTVEGNCAVTWTSQEPYPDNHRVTILATAEGHEYFVDVNGDNVYGTSDGDSINGSVTNIDEIKSGLGRISPLSGGFIDMPEAWRDDNENYSFDSGELFIDSDNSGDYTIEDSLFNGPQCQSGCATAKFSTIRKARVLITSSSNALYQLLDDSGSILRTSDEDVNDPNIEINIPRGGEILLVLEMSDEQFQTLPSGTEISIASSVGLLINGGTFLVANTVGSFDPSTPGTRTIEFKLKNNLATGDESVDGALIFSATVPSGRVSGDSVAVTLE</sequence>
<evidence type="ECO:0000256" key="2">
    <source>
        <dbReference type="SAM" id="SignalP"/>
    </source>
</evidence>
<gene>
    <name evidence="4" type="ORF">GNP35_09110</name>
</gene>
<reference evidence="4 5" key="1">
    <citation type="submission" date="2019-11" db="EMBL/GenBank/DDBJ databases">
        <title>P. haliotis isolates from Z. marina roots.</title>
        <authorList>
            <person name="Cohen M."/>
            <person name="Jospin G."/>
            <person name="Eisen J.A."/>
            <person name="Coil D.A."/>
        </authorList>
    </citation>
    <scope>NUCLEOTIDE SEQUENCE [LARGE SCALE GENOMIC DNA]</scope>
    <source>
        <strain evidence="4 5">UCD-MCMsp1aY</strain>
    </source>
</reference>
<dbReference type="Proteomes" id="UP000439994">
    <property type="component" value="Unassembled WGS sequence"/>
</dbReference>
<evidence type="ECO:0000259" key="3">
    <source>
        <dbReference type="PROSITE" id="PS51127"/>
    </source>
</evidence>
<keyword evidence="2" id="KW-0732">Signal</keyword>
<comment type="similarity">
    <text evidence="1">Belongs to the intimin/invasin family.</text>
</comment>
<feature type="domain" description="Big-1" evidence="3">
    <location>
        <begin position="402"/>
        <end position="498"/>
    </location>
</feature>